<evidence type="ECO:0000313" key="2">
    <source>
        <dbReference type="Proteomes" id="UP000663720"/>
    </source>
</evidence>
<reference evidence="1" key="1">
    <citation type="journal article" date="2021" name="Microb. Physiol.">
        <title>Proteogenomic Insights into the Physiology of Marine, Sulfate-Reducing, Filamentous Desulfonema limicola and Desulfonema magnum.</title>
        <authorList>
            <person name="Schnaars V."/>
            <person name="Wohlbrand L."/>
            <person name="Scheve S."/>
            <person name="Hinrichs C."/>
            <person name="Reinhardt R."/>
            <person name="Rabus R."/>
        </authorList>
    </citation>
    <scope>NUCLEOTIDE SEQUENCE</scope>
    <source>
        <strain evidence="1">5ac10</strain>
    </source>
</reference>
<proteinExistence type="predicted"/>
<gene>
    <name evidence="1" type="ORF">dnl_56220</name>
</gene>
<dbReference type="KEGG" id="dli:dnl_56220"/>
<dbReference type="EMBL" id="CP061799">
    <property type="protein sequence ID" value="QTA83226.1"/>
    <property type="molecule type" value="Genomic_DNA"/>
</dbReference>
<accession>A0A975BD88</accession>
<keyword evidence="2" id="KW-1185">Reference proteome</keyword>
<dbReference type="AlphaFoldDB" id="A0A975BD88"/>
<evidence type="ECO:0000313" key="1">
    <source>
        <dbReference type="EMBL" id="QTA83226.1"/>
    </source>
</evidence>
<name>A0A975BD88_9BACT</name>
<sequence length="49" mass="5844">MIKFFIWGGHSGCSPALPYLPCRQKEFITAMENDNHKFKLQERRCGYFF</sequence>
<dbReference type="Proteomes" id="UP000663720">
    <property type="component" value="Chromosome"/>
</dbReference>
<protein>
    <submittedName>
        <fullName evidence="1">Uncharacterized protein</fullName>
    </submittedName>
</protein>
<organism evidence="1 2">
    <name type="scientific">Desulfonema limicola</name>
    <dbReference type="NCBI Taxonomy" id="45656"/>
    <lineage>
        <taxon>Bacteria</taxon>
        <taxon>Pseudomonadati</taxon>
        <taxon>Thermodesulfobacteriota</taxon>
        <taxon>Desulfobacteria</taxon>
        <taxon>Desulfobacterales</taxon>
        <taxon>Desulfococcaceae</taxon>
        <taxon>Desulfonema</taxon>
    </lineage>
</organism>